<gene>
    <name evidence="4" type="ORF">NB640_06970</name>
</gene>
<feature type="domain" description="Ferritin/DPS" evidence="3">
    <location>
        <begin position="20"/>
        <end position="159"/>
    </location>
</feature>
<evidence type="ECO:0000313" key="5">
    <source>
        <dbReference type="Proteomes" id="UP001156215"/>
    </source>
</evidence>
<dbReference type="Gene3D" id="1.20.1260.10">
    <property type="match status" value="1"/>
</dbReference>
<dbReference type="Pfam" id="PF00210">
    <property type="entry name" value="Ferritin"/>
    <property type="match status" value="1"/>
</dbReference>
<sequence>MTAPAINIGMNVKDRENISKGLSRILAESFLLYMKTHNYHWNVKGPMFQTLHVMFEEQYTELWNALDEIAERIRSLGFAAPGTLKEYLKLASIKEIDGVPGAEDMIRDVLAGSEAVSRLSRDVLELADKAGDDPTVDLLTERMQVHEKNAWMLRSLIDTGAGTAAVPARVASRSAKPVAKSAAKGKKK</sequence>
<dbReference type="PIRSF" id="PIRSF005900">
    <property type="entry name" value="Dps"/>
    <property type="match status" value="1"/>
</dbReference>
<dbReference type="KEGG" id="ovb:NB640_06970"/>
<proteinExistence type="inferred from homology"/>
<dbReference type="SUPFAM" id="SSF47240">
    <property type="entry name" value="Ferritin-like"/>
    <property type="match status" value="1"/>
</dbReference>
<keyword evidence="5" id="KW-1185">Reference proteome</keyword>
<dbReference type="GO" id="GO:0016722">
    <property type="term" value="F:oxidoreductase activity, acting on metal ions"/>
    <property type="evidence" value="ECO:0007669"/>
    <property type="project" value="InterPro"/>
</dbReference>
<evidence type="ECO:0000259" key="3">
    <source>
        <dbReference type="Pfam" id="PF00210"/>
    </source>
</evidence>
<evidence type="ECO:0000256" key="2">
    <source>
        <dbReference type="RuleBase" id="RU003875"/>
    </source>
</evidence>
<dbReference type="GO" id="GO:0008199">
    <property type="term" value="F:ferric iron binding"/>
    <property type="evidence" value="ECO:0007669"/>
    <property type="project" value="InterPro"/>
</dbReference>
<dbReference type="InterPro" id="IPR008331">
    <property type="entry name" value="Ferritin_DPS_dom"/>
</dbReference>
<dbReference type="CDD" id="cd01043">
    <property type="entry name" value="DPS"/>
    <property type="match status" value="1"/>
</dbReference>
<dbReference type="InterPro" id="IPR009078">
    <property type="entry name" value="Ferritin-like_SF"/>
</dbReference>
<dbReference type="Proteomes" id="UP001156215">
    <property type="component" value="Chromosome"/>
</dbReference>
<dbReference type="AlphaFoldDB" id="A0A9E9P2B1"/>
<dbReference type="InterPro" id="IPR012347">
    <property type="entry name" value="Ferritin-like"/>
</dbReference>
<evidence type="ECO:0000256" key="1">
    <source>
        <dbReference type="ARBA" id="ARBA00009497"/>
    </source>
</evidence>
<dbReference type="PROSITE" id="PS00819">
    <property type="entry name" value="DPS_2"/>
    <property type="match status" value="1"/>
</dbReference>
<reference evidence="4" key="1">
    <citation type="journal article" date="2022" name="Front. Microbiol.">
        <title>New perspectives on an old grouping: The genomic and phenotypic variability of Oxalobacter formigenes and the implications for calcium oxalate stone prevention.</title>
        <authorList>
            <person name="Chmiel J.A."/>
            <person name="Carr C."/>
            <person name="Stuivenberg G.A."/>
            <person name="Venema R."/>
            <person name="Chanyi R.M."/>
            <person name="Al K.F."/>
            <person name="Giguere D."/>
            <person name="Say H."/>
            <person name="Akouris P.P."/>
            <person name="Dominguez Romero S.A."/>
            <person name="Kwong A."/>
            <person name="Tai V."/>
            <person name="Koval S.F."/>
            <person name="Razvi H."/>
            <person name="Bjazevic J."/>
            <person name="Burton J.P."/>
        </authorList>
    </citation>
    <scope>NUCLEOTIDE SEQUENCE</scope>
    <source>
        <strain evidence="4">WoOx3</strain>
    </source>
</reference>
<dbReference type="InterPro" id="IPR002177">
    <property type="entry name" value="DPS_DNA-bd"/>
</dbReference>
<name>A0A9E9P2B1_9BURK</name>
<dbReference type="PRINTS" id="PR01346">
    <property type="entry name" value="HELNAPAPROT"/>
</dbReference>
<organism evidence="4 5">
    <name type="scientific">Oxalobacter vibrioformis</name>
    <dbReference type="NCBI Taxonomy" id="933080"/>
    <lineage>
        <taxon>Bacteria</taxon>
        <taxon>Pseudomonadati</taxon>
        <taxon>Pseudomonadota</taxon>
        <taxon>Betaproteobacteria</taxon>
        <taxon>Burkholderiales</taxon>
        <taxon>Oxalobacteraceae</taxon>
        <taxon>Oxalobacter</taxon>
    </lineage>
</organism>
<dbReference type="PANTHER" id="PTHR42932:SF3">
    <property type="entry name" value="DNA PROTECTION DURING STARVATION PROTEIN"/>
    <property type="match status" value="1"/>
</dbReference>
<comment type="similarity">
    <text evidence="1 2">Belongs to the Dps family.</text>
</comment>
<dbReference type="PANTHER" id="PTHR42932">
    <property type="entry name" value="GENERAL STRESS PROTEIN 20U"/>
    <property type="match status" value="1"/>
</dbReference>
<accession>A0A9E9P2B1</accession>
<protein>
    <submittedName>
        <fullName evidence="4">DNA starvation/stationary phase protection protein</fullName>
    </submittedName>
</protein>
<dbReference type="EMBL" id="CP098242">
    <property type="protein sequence ID" value="WAW09030.1"/>
    <property type="molecule type" value="Genomic_DNA"/>
</dbReference>
<dbReference type="PROSITE" id="PS00818">
    <property type="entry name" value="DPS_1"/>
    <property type="match status" value="1"/>
</dbReference>
<dbReference type="RefSeq" id="WP_269308023.1">
    <property type="nucleotide sequence ID" value="NZ_CP098242.1"/>
</dbReference>
<dbReference type="InterPro" id="IPR023188">
    <property type="entry name" value="DPS_DNA-bd_CS"/>
</dbReference>
<evidence type="ECO:0000313" key="4">
    <source>
        <dbReference type="EMBL" id="WAW09030.1"/>
    </source>
</evidence>